<dbReference type="PANTHER" id="PTHR24006">
    <property type="entry name" value="UBIQUITIN CARBOXYL-TERMINAL HYDROLASE"/>
    <property type="match status" value="1"/>
</dbReference>
<dbReference type="GO" id="GO:0005829">
    <property type="term" value="C:cytosol"/>
    <property type="evidence" value="ECO:0007669"/>
    <property type="project" value="TreeGrafter"/>
</dbReference>
<dbReference type="SUPFAM" id="SSF54001">
    <property type="entry name" value="Cysteine proteinases"/>
    <property type="match status" value="1"/>
</dbReference>
<protein>
    <recommendedName>
        <fullName evidence="2">ubiquitinyl hydrolase 1</fullName>
        <ecNumber evidence="2">3.4.19.12</ecNumber>
    </recommendedName>
</protein>
<feature type="region of interest" description="Disordered" evidence="7">
    <location>
        <begin position="228"/>
        <end position="410"/>
    </location>
</feature>
<evidence type="ECO:0000313" key="10">
    <source>
        <dbReference type="Proteomes" id="UP000237144"/>
    </source>
</evidence>
<feature type="compositionally biased region" description="Low complexity" evidence="7">
    <location>
        <begin position="745"/>
        <end position="759"/>
    </location>
</feature>
<evidence type="ECO:0000256" key="1">
    <source>
        <dbReference type="ARBA" id="ARBA00000707"/>
    </source>
</evidence>
<dbReference type="Pfam" id="PF00443">
    <property type="entry name" value="UCH"/>
    <property type="match status" value="1"/>
</dbReference>
<feature type="compositionally biased region" description="Pro residues" evidence="7">
    <location>
        <begin position="527"/>
        <end position="537"/>
    </location>
</feature>
<dbReference type="PANTHER" id="PTHR24006:SF687">
    <property type="entry name" value="UBIQUITIN CARBOXYL-TERMINAL HYDROLASE 10"/>
    <property type="match status" value="1"/>
</dbReference>
<dbReference type="GO" id="GO:0016579">
    <property type="term" value="P:protein deubiquitination"/>
    <property type="evidence" value="ECO:0007669"/>
    <property type="project" value="InterPro"/>
</dbReference>
<feature type="compositionally biased region" description="Pro residues" evidence="7">
    <location>
        <begin position="312"/>
        <end position="339"/>
    </location>
</feature>
<accession>A0A2S5B4D6</accession>
<feature type="compositionally biased region" description="Low complexity" evidence="7">
    <location>
        <begin position="1"/>
        <end position="21"/>
    </location>
</feature>
<comment type="catalytic activity">
    <reaction evidence="1">
        <text>Thiol-dependent hydrolysis of ester, thioester, amide, peptide and isopeptide bonds formed by the C-terminal Gly of ubiquitin (a 76-residue protein attached to proteins as an intracellular targeting signal).</text>
        <dbReference type="EC" id="3.4.19.12"/>
    </reaction>
</comment>
<feature type="compositionally biased region" description="Low complexity" evidence="7">
    <location>
        <begin position="267"/>
        <end position="289"/>
    </location>
</feature>
<feature type="compositionally biased region" description="Pro residues" evidence="7">
    <location>
        <begin position="235"/>
        <end position="246"/>
    </location>
</feature>
<dbReference type="EMBL" id="PJQD01000076">
    <property type="protein sequence ID" value="POY71605.1"/>
    <property type="molecule type" value="Genomic_DNA"/>
</dbReference>
<dbReference type="GO" id="GO:0004843">
    <property type="term" value="F:cysteine-type deubiquitinase activity"/>
    <property type="evidence" value="ECO:0007669"/>
    <property type="project" value="UniProtKB-EC"/>
</dbReference>
<feature type="region of interest" description="Disordered" evidence="7">
    <location>
        <begin position="117"/>
        <end position="201"/>
    </location>
</feature>
<feature type="compositionally biased region" description="Low complexity" evidence="7">
    <location>
        <begin position="514"/>
        <end position="526"/>
    </location>
</feature>
<evidence type="ECO:0000256" key="4">
    <source>
        <dbReference type="ARBA" id="ARBA00022786"/>
    </source>
</evidence>
<dbReference type="InterPro" id="IPR050164">
    <property type="entry name" value="Peptidase_C19"/>
</dbReference>
<dbReference type="PROSITE" id="PS00973">
    <property type="entry name" value="USP_2"/>
    <property type="match status" value="1"/>
</dbReference>
<evidence type="ECO:0000256" key="3">
    <source>
        <dbReference type="ARBA" id="ARBA00022670"/>
    </source>
</evidence>
<dbReference type="EC" id="3.4.19.12" evidence="2"/>
<dbReference type="InterPro" id="IPR028889">
    <property type="entry name" value="USP"/>
</dbReference>
<evidence type="ECO:0000256" key="5">
    <source>
        <dbReference type="ARBA" id="ARBA00022801"/>
    </source>
</evidence>
<keyword evidence="6" id="KW-0788">Thiol protease</keyword>
<feature type="compositionally biased region" description="Pro residues" evidence="7">
    <location>
        <begin position="83"/>
        <end position="93"/>
    </location>
</feature>
<name>A0A2S5B4D6_9BASI</name>
<gene>
    <name evidence="9" type="ORF">BMF94_5390</name>
</gene>
<dbReference type="PROSITE" id="PS50235">
    <property type="entry name" value="USP_3"/>
    <property type="match status" value="1"/>
</dbReference>
<feature type="domain" description="USP" evidence="8">
    <location>
        <begin position="633"/>
        <end position="1077"/>
    </location>
</feature>
<dbReference type="Proteomes" id="UP000237144">
    <property type="component" value="Unassembled WGS sequence"/>
</dbReference>
<feature type="compositionally biased region" description="Low complexity" evidence="7">
    <location>
        <begin position="432"/>
        <end position="506"/>
    </location>
</feature>
<dbReference type="InterPro" id="IPR018200">
    <property type="entry name" value="USP_CS"/>
</dbReference>
<feature type="compositionally biased region" description="Gly residues" evidence="7">
    <location>
        <begin position="118"/>
        <end position="134"/>
    </location>
</feature>
<reference evidence="9 10" key="1">
    <citation type="journal article" date="2018" name="Front. Microbiol.">
        <title>Prospects for Fungal Bioremediation of Acidic Radioactive Waste Sites: Characterization and Genome Sequence of Rhodotorula taiwanensis MD1149.</title>
        <authorList>
            <person name="Tkavc R."/>
            <person name="Matrosova V.Y."/>
            <person name="Grichenko O.E."/>
            <person name="Gostincar C."/>
            <person name="Volpe R.P."/>
            <person name="Klimenkova P."/>
            <person name="Gaidamakova E.K."/>
            <person name="Zhou C.E."/>
            <person name="Stewart B.J."/>
            <person name="Lyman M.G."/>
            <person name="Malfatti S.A."/>
            <person name="Rubinfeld B."/>
            <person name="Courtot M."/>
            <person name="Singh J."/>
            <person name="Dalgard C.L."/>
            <person name="Hamilton T."/>
            <person name="Frey K.G."/>
            <person name="Gunde-Cimerman N."/>
            <person name="Dugan L."/>
            <person name="Daly M.J."/>
        </authorList>
    </citation>
    <scope>NUCLEOTIDE SEQUENCE [LARGE SCALE GENOMIC DNA]</scope>
    <source>
        <strain evidence="9 10">MD1149</strain>
    </source>
</reference>
<evidence type="ECO:0000256" key="2">
    <source>
        <dbReference type="ARBA" id="ARBA00012759"/>
    </source>
</evidence>
<keyword evidence="5" id="KW-0378">Hydrolase</keyword>
<evidence type="ECO:0000313" key="9">
    <source>
        <dbReference type="EMBL" id="POY71605.1"/>
    </source>
</evidence>
<evidence type="ECO:0000256" key="6">
    <source>
        <dbReference type="ARBA" id="ARBA00022807"/>
    </source>
</evidence>
<feature type="compositionally biased region" description="Pro residues" evidence="7">
    <location>
        <begin position="175"/>
        <end position="198"/>
    </location>
</feature>
<organism evidence="9 10">
    <name type="scientific">Rhodotorula taiwanensis</name>
    <dbReference type="NCBI Taxonomy" id="741276"/>
    <lineage>
        <taxon>Eukaryota</taxon>
        <taxon>Fungi</taxon>
        <taxon>Dikarya</taxon>
        <taxon>Basidiomycota</taxon>
        <taxon>Pucciniomycotina</taxon>
        <taxon>Microbotryomycetes</taxon>
        <taxon>Sporidiobolales</taxon>
        <taxon>Sporidiobolaceae</taxon>
        <taxon>Rhodotorula</taxon>
    </lineage>
</organism>
<sequence length="1078" mass="112376">MVAPSAGPSRGTTPTPTLTATHASGDVASSSSSSSSSLRTGSGLQPQVQQHASKLNPHSASFSYLQQQQQQQQSMSPYATFSPPMPPPPPPPSNRNGMYGAPVPSAYSPYPISSANTGGIGMHPGPSGGNGNGNGSWHMPPPPRGAPGQQQQYQAMLHHAQQHQMPYYPAHAGMGPPPSQNRIPPPPPSSTVAQPPPSAAVAGANGILLPLSSNPPLPHHLATTMAAAGFGGMPMSPPPPPPPPPHSAGSLHHHPLAAGPQQHLAHSQHVPHPQQQHQQHQQHQQQLLPPFSPQMRSLPPSTVAGPRLMPAPSLPVSPATPLPPQTVSPAPTQPSPAPPAVGRSIREAVAAAAGGEGQRPEFGDATSPPSADLASSSTNNAVPSEQPHAAPTRSHGHGIRRRKDHLPAPRDAEALTFATHLKIPREYQGMFGTPSSSIGLPGGSSATGATAAGSRSRRSAAGTASPSPSRAKAAPSSVVPAASAPTPVASTSTAPIPAPASAAPEAAAPPPAPQSAEPIAGSSSSPTPQPSEPPVPSTPKAAPLSPELTPAPSLPTSPRTPAAASAVKRSWADLVRPPAGSQPKGVNGVLPISATVGGSDLSSSSAPRAADTLLSLLTRAPSHEHSPHAPTPRGLINNGNLCFANSTLQALVYCGSFWNLMSTVERSTKKDLREAMGPAVTNAGQAGVPADKTASERSAVEATIAFLAEFRTDEAPAAAFDPILNRKSASASASASGTTTPKPPYNNNNHHLPSSPSVSTPAQPGPLSPTPIHDALRHNPRFDAMRRGTQEDAEEFLGFFLETLHEEILKLVEAEEEQEARRKGKGKAVAAAGDEGWEEVGSKGRVATTRTTATKESPITCIFGGKLRSVLRCPGQKDSVTIEPFQRLQLDIQPDHVLSIEDALVQLTTPESLPDFMTSRGVRTQDASKQVFVEALPPVLLLHLKRFLYDEVGGVQKSTKKVAYGTELTIDERIMSAPLRAQVGRDGAKYELFGVVYHHGLQASGGHYTVAARRGYHSPAWLELDDTHMRSLTGDEVAVSSAAPTARRWESVSDSRRRFEDEDGDQKNAYLLLYAKSS</sequence>
<comment type="caution">
    <text evidence="9">The sequence shown here is derived from an EMBL/GenBank/DDBJ whole genome shotgun (WGS) entry which is preliminary data.</text>
</comment>
<keyword evidence="10" id="KW-1185">Reference proteome</keyword>
<dbReference type="OrthoDB" id="429671at2759"/>
<keyword evidence="4" id="KW-0833">Ubl conjugation pathway</keyword>
<dbReference type="Gene3D" id="3.90.70.10">
    <property type="entry name" value="Cysteine proteinases"/>
    <property type="match status" value="1"/>
</dbReference>
<dbReference type="STRING" id="741276.A0A2S5B4D6"/>
<feature type="region of interest" description="Disordered" evidence="7">
    <location>
        <begin position="731"/>
        <end position="776"/>
    </location>
</feature>
<dbReference type="AlphaFoldDB" id="A0A2S5B4D6"/>
<feature type="compositionally biased region" description="Polar residues" evidence="7">
    <location>
        <begin position="367"/>
        <end position="383"/>
    </location>
</feature>
<evidence type="ECO:0000259" key="8">
    <source>
        <dbReference type="PROSITE" id="PS50235"/>
    </source>
</evidence>
<dbReference type="GO" id="GO:0005634">
    <property type="term" value="C:nucleus"/>
    <property type="evidence" value="ECO:0007669"/>
    <property type="project" value="TreeGrafter"/>
</dbReference>
<dbReference type="InterPro" id="IPR038765">
    <property type="entry name" value="Papain-like_cys_pep_sf"/>
</dbReference>
<feature type="region of interest" description="Disordered" evidence="7">
    <location>
        <begin position="432"/>
        <end position="569"/>
    </location>
</feature>
<feature type="compositionally biased region" description="Basic residues" evidence="7">
    <location>
        <begin position="394"/>
        <end position="404"/>
    </location>
</feature>
<dbReference type="InterPro" id="IPR001394">
    <property type="entry name" value="Peptidase_C19_UCH"/>
</dbReference>
<feature type="compositionally biased region" description="Low complexity" evidence="7">
    <location>
        <begin position="146"/>
        <end position="165"/>
    </location>
</feature>
<dbReference type="GO" id="GO:0006508">
    <property type="term" value="P:proteolysis"/>
    <property type="evidence" value="ECO:0007669"/>
    <property type="project" value="UniProtKB-KW"/>
</dbReference>
<feature type="compositionally biased region" description="Polar residues" evidence="7">
    <location>
        <begin position="38"/>
        <end position="65"/>
    </location>
</feature>
<keyword evidence="3" id="KW-0645">Protease</keyword>
<dbReference type="PROSITE" id="PS00972">
    <property type="entry name" value="USP_1"/>
    <property type="match status" value="1"/>
</dbReference>
<proteinExistence type="predicted"/>
<feature type="compositionally biased region" description="Low complexity" evidence="7">
    <location>
        <begin position="538"/>
        <end position="566"/>
    </location>
</feature>
<dbReference type="CDD" id="cd02257">
    <property type="entry name" value="Peptidase_C19"/>
    <property type="match status" value="1"/>
</dbReference>
<evidence type="ECO:0000256" key="7">
    <source>
        <dbReference type="SAM" id="MobiDB-lite"/>
    </source>
</evidence>
<feature type="region of interest" description="Disordered" evidence="7">
    <location>
        <begin position="1"/>
        <end position="100"/>
    </location>
</feature>